<dbReference type="EMBL" id="CP039865">
    <property type="protein sequence ID" value="QCK85019.1"/>
    <property type="molecule type" value="Genomic_DNA"/>
</dbReference>
<protein>
    <submittedName>
        <fullName evidence="2">Histidine kinase</fullName>
    </submittedName>
</protein>
<keyword evidence="1" id="KW-1133">Transmembrane helix</keyword>
<reference evidence="2 3" key="1">
    <citation type="submission" date="2019-04" db="EMBL/GenBank/DDBJ databases">
        <title>Phreatobacter aquaticus sp. nov.</title>
        <authorList>
            <person name="Choi A."/>
            <person name="Baek K."/>
        </authorList>
    </citation>
    <scope>NUCLEOTIDE SEQUENCE [LARGE SCALE GENOMIC DNA]</scope>
    <source>
        <strain evidence="2 3">NMCR1094</strain>
    </source>
</reference>
<dbReference type="Proteomes" id="UP000298588">
    <property type="component" value="Chromosome"/>
</dbReference>
<dbReference type="KEGG" id="paqt:E8L99_04120"/>
<dbReference type="RefSeq" id="WP_137098353.1">
    <property type="nucleotide sequence ID" value="NZ_CP039865.1"/>
</dbReference>
<feature type="transmembrane region" description="Helical" evidence="1">
    <location>
        <begin position="7"/>
        <end position="29"/>
    </location>
</feature>
<accession>A0A4D7QGR2</accession>
<evidence type="ECO:0000313" key="3">
    <source>
        <dbReference type="Proteomes" id="UP000298588"/>
    </source>
</evidence>
<dbReference type="OrthoDB" id="9805893at2"/>
<dbReference type="GO" id="GO:0016301">
    <property type="term" value="F:kinase activity"/>
    <property type="evidence" value="ECO:0007669"/>
    <property type="project" value="UniProtKB-KW"/>
</dbReference>
<proteinExistence type="predicted"/>
<keyword evidence="1" id="KW-0472">Membrane</keyword>
<sequence>MPTLMRFVVIAAVLGGLGFTAMVGLAYFVEPDPREMSVSIPANRLQPRR</sequence>
<keyword evidence="2" id="KW-0808">Transferase</keyword>
<organism evidence="2 3">
    <name type="scientific">Phreatobacter aquaticus</name>
    <dbReference type="NCBI Taxonomy" id="2570229"/>
    <lineage>
        <taxon>Bacteria</taxon>
        <taxon>Pseudomonadati</taxon>
        <taxon>Pseudomonadota</taxon>
        <taxon>Alphaproteobacteria</taxon>
        <taxon>Hyphomicrobiales</taxon>
        <taxon>Phreatobacteraceae</taxon>
        <taxon>Phreatobacter</taxon>
    </lineage>
</organism>
<evidence type="ECO:0000256" key="1">
    <source>
        <dbReference type="SAM" id="Phobius"/>
    </source>
</evidence>
<keyword evidence="1" id="KW-0812">Transmembrane</keyword>
<evidence type="ECO:0000313" key="2">
    <source>
        <dbReference type="EMBL" id="QCK85019.1"/>
    </source>
</evidence>
<name>A0A4D7QGR2_9HYPH</name>
<gene>
    <name evidence="2" type="ORF">E8L99_04120</name>
</gene>
<keyword evidence="3" id="KW-1185">Reference proteome</keyword>
<keyword evidence="2" id="KW-0418">Kinase</keyword>
<dbReference type="AlphaFoldDB" id="A0A4D7QGR2"/>